<organism evidence="2 3">
    <name type="scientific">Rhizobium rhizogenes</name>
    <name type="common">Agrobacterium rhizogenes</name>
    <dbReference type="NCBI Taxonomy" id="359"/>
    <lineage>
        <taxon>Bacteria</taxon>
        <taxon>Pseudomonadati</taxon>
        <taxon>Pseudomonadota</taxon>
        <taxon>Alphaproteobacteria</taxon>
        <taxon>Hyphomicrobiales</taxon>
        <taxon>Rhizobiaceae</taxon>
        <taxon>Rhizobium/Agrobacterium group</taxon>
        <taxon>Rhizobium</taxon>
    </lineage>
</organism>
<evidence type="ECO:0000313" key="3">
    <source>
        <dbReference type="Proteomes" id="UP000244335"/>
    </source>
</evidence>
<accession>A0AA92C6R9</accession>
<keyword evidence="1" id="KW-0732">Signal</keyword>
<sequence>MLKKLFAAALCGIVIASIASHADAAGPGGLARSFAKIERNLVASAPSITQGEQVDIERKAAIASLDFYFQRFDQFEKLR</sequence>
<dbReference type="AlphaFoldDB" id="A0AA92C6R9"/>
<name>A0AA92C6R9_RHIRH</name>
<dbReference type="RefSeq" id="WP_113225566.1">
    <property type="nucleotide sequence ID" value="NZ_QDFR01000001.1"/>
</dbReference>
<feature type="signal peptide" evidence="1">
    <location>
        <begin position="1"/>
        <end position="24"/>
    </location>
</feature>
<evidence type="ECO:0000256" key="1">
    <source>
        <dbReference type="SAM" id="SignalP"/>
    </source>
</evidence>
<dbReference type="Proteomes" id="UP000244335">
    <property type="component" value="Unassembled WGS sequence"/>
</dbReference>
<reference evidence="2 3" key="1">
    <citation type="submission" date="2018-04" db="EMBL/GenBank/DDBJ databases">
        <authorList>
            <person name="Hagen T."/>
        </authorList>
    </citation>
    <scope>NUCLEOTIDE SEQUENCE [LARGE SCALE GENOMIC DNA]</scope>
    <source>
        <strain evidence="2 3">TPD7009</strain>
    </source>
</reference>
<feature type="chain" id="PRO_5041735103" evidence="1">
    <location>
        <begin position="25"/>
        <end position="79"/>
    </location>
</feature>
<comment type="caution">
    <text evidence="2">The sequence shown here is derived from an EMBL/GenBank/DDBJ whole genome shotgun (WGS) entry which is preliminary data.</text>
</comment>
<proteinExistence type="predicted"/>
<protein>
    <submittedName>
        <fullName evidence="2">Uncharacterized protein</fullName>
    </submittedName>
</protein>
<dbReference type="EMBL" id="QDFR01000001">
    <property type="protein sequence ID" value="PVE57026.1"/>
    <property type="molecule type" value="Genomic_DNA"/>
</dbReference>
<evidence type="ECO:0000313" key="2">
    <source>
        <dbReference type="EMBL" id="PVE57026.1"/>
    </source>
</evidence>
<gene>
    <name evidence="2" type="ORF">DC430_04580</name>
</gene>